<evidence type="ECO:0000313" key="3">
    <source>
        <dbReference type="Proteomes" id="UP000240206"/>
    </source>
</evidence>
<proteinExistence type="predicted"/>
<dbReference type="Proteomes" id="UP000240206">
    <property type="component" value="Unassembled WGS sequence"/>
</dbReference>
<evidence type="ECO:0000256" key="1">
    <source>
        <dbReference type="SAM" id="Phobius"/>
    </source>
</evidence>
<name>A0A2P7EGE9_9SYNE</name>
<accession>A0A2P7EGE9</accession>
<sequence>MTHGLLWLPLLVAFVVLAALGWLERRRQRLFLEWAAGSELSKLDGGGGARLKDGCLEWTSFEAGKFKPQGSLMVSKLELVELLSLGSGDAPLTDESHGACRLRLIGDGREYDLPFSDADRARRWIGELMSRSRCEL</sequence>
<evidence type="ECO:0008006" key="4">
    <source>
        <dbReference type="Google" id="ProtNLM"/>
    </source>
</evidence>
<protein>
    <recommendedName>
        <fullName evidence="4">DUF2550 domain-containing protein</fullName>
    </recommendedName>
</protein>
<comment type="caution">
    <text evidence="2">The sequence shown here is derived from an EMBL/GenBank/DDBJ whole genome shotgun (WGS) entry which is preliminary data.</text>
</comment>
<keyword evidence="1" id="KW-0812">Transmembrane</keyword>
<dbReference type="RefSeq" id="WP_106499260.1">
    <property type="nucleotide sequence ID" value="NZ_PXVC01000008.1"/>
</dbReference>
<reference evidence="3" key="1">
    <citation type="submission" date="2018-03" db="EMBL/GenBank/DDBJ databases">
        <title>Ecological and genomic features of two cosmopolitan and abundant freshwater picocyanobacteria.</title>
        <authorList>
            <person name="Cabello-Yeves P.J."/>
            <person name="Picazo A."/>
            <person name="Camacho A."/>
            <person name="Callieri C."/>
            <person name="Rosselli R."/>
            <person name="Roda-Garcia J."/>
            <person name="Coutinho F.H."/>
            <person name="Rodriguez-Valera F."/>
        </authorList>
    </citation>
    <scope>NUCLEOTIDE SEQUENCE [LARGE SCALE GENOMIC DNA]</scope>
    <source>
        <strain evidence="3">Tous</strain>
    </source>
</reference>
<dbReference type="AlphaFoldDB" id="A0A2P7EGE9"/>
<dbReference type="EMBL" id="PXVC01000008">
    <property type="protein sequence ID" value="PSI02302.1"/>
    <property type="molecule type" value="Genomic_DNA"/>
</dbReference>
<organism evidence="2 3">
    <name type="scientific">Synechococcus lacustris str. Tous</name>
    <dbReference type="NCBI Taxonomy" id="1910958"/>
    <lineage>
        <taxon>Bacteria</taxon>
        <taxon>Bacillati</taxon>
        <taxon>Cyanobacteriota</taxon>
        <taxon>Cyanophyceae</taxon>
        <taxon>Synechococcales</taxon>
        <taxon>Synechococcaceae</taxon>
        <taxon>Synechococcus</taxon>
    </lineage>
</organism>
<dbReference type="STRING" id="1910958.BTM30_04800"/>
<evidence type="ECO:0000313" key="2">
    <source>
        <dbReference type="EMBL" id="PSI02302.1"/>
    </source>
</evidence>
<gene>
    <name evidence="2" type="ORF">C7K08_03455</name>
</gene>
<keyword evidence="1" id="KW-0472">Membrane</keyword>
<keyword evidence="1" id="KW-1133">Transmembrane helix</keyword>
<keyword evidence="3" id="KW-1185">Reference proteome</keyword>
<feature type="transmembrane region" description="Helical" evidence="1">
    <location>
        <begin position="6"/>
        <end position="23"/>
    </location>
</feature>